<dbReference type="InterPro" id="IPR036397">
    <property type="entry name" value="RNaseH_sf"/>
</dbReference>
<accession>A0A371E0H3</accession>
<dbReference type="AlphaFoldDB" id="A0A371E0H3"/>
<dbReference type="GO" id="GO:0015074">
    <property type="term" value="P:DNA integration"/>
    <property type="evidence" value="ECO:0007669"/>
    <property type="project" value="InterPro"/>
</dbReference>
<dbReference type="Proteomes" id="UP000257109">
    <property type="component" value="Unassembled WGS sequence"/>
</dbReference>
<feature type="non-terminal residue" evidence="2">
    <location>
        <position position="1"/>
    </location>
</feature>
<comment type="caution">
    <text evidence="2">The sequence shown here is derived from an EMBL/GenBank/DDBJ whole genome shotgun (WGS) entry which is preliminary data.</text>
</comment>
<dbReference type="Gene3D" id="1.10.340.70">
    <property type="match status" value="1"/>
</dbReference>
<dbReference type="InterPro" id="IPR012337">
    <property type="entry name" value="RNaseH-like_sf"/>
</dbReference>
<dbReference type="OrthoDB" id="1934939at2759"/>
<gene>
    <name evidence="2" type="primary">pol</name>
    <name evidence="2" type="ORF">CR513_62465</name>
</gene>
<dbReference type="Gene3D" id="3.30.420.10">
    <property type="entry name" value="Ribonuclease H-like superfamily/Ribonuclease H"/>
    <property type="match status" value="1"/>
</dbReference>
<evidence type="ECO:0000313" key="3">
    <source>
        <dbReference type="Proteomes" id="UP000257109"/>
    </source>
</evidence>
<name>A0A371E0H3_MUCPR</name>
<evidence type="ECO:0000313" key="2">
    <source>
        <dbReference type="EMBL" id="RDX58231.1"/>
    </source>
</evidence>
<dbReference type="InterPro" id="IPR001584">
    <property type="entry name" value="Integrase_cat-core"/>
</dbReference>
<dbReference type="PROSITE" id="PS50994">
    <property type="entry name" value="INTEGRASE"/>
    <property type="match status" value="1"/>
</dbReference>
<proteinExistence type="predicted"/>
<dbReference type="GO" id="GO:0003676">
    <property type="term" value="F:nucleic acid binding"/>
    <property type="evidence" value="ECO:0007669"/>
    <property type="project" value="InterPro"/>
</dbReference>
<sequence>MASAFEKFALIHVPRDQNERADLLAKLASTQRRGQHKSVIHESLTNPTVNRQEVGIVEKGNTWMTPFINYLMEDHLLEDAQQARRIMKEAPRYVMVGQSLYRRGFLFPLLKCVDTGVAEYVIREVHEGICGTHVGSKALASKIARAGYYWPTLKRDCAKYVRKCDKCQRFSEAPKAPAERLHSIVSPWPFNKWGVDILGPFPMAPEQLKFLVVAVDYFTKWVEAEPVGTITVERVRRFLWKKIVCRFGLPAEIFSSRITTNFCKELGIRQSFTSVEHPQSKGQAEAANKVILRGLCKRLEEAKGRWAEELPQEVREIAHIQEYAAKARVTSRYDKRVIPCKYHPQDLVLRKVTRSSNSNKLTPNWEGPFRVIEEVGRGAYRLEHLDGKKIPRTWNAVMLRMYFC</sequence>
<reference evidence="2" key="1">
    <citation type="submission" date="2018-05" db="EMBL/GenBank/DDBJ databases">
        <title>Draft genome of Mucuna pruriens seed.</title>
        <authorList>
            <person name="Nnadi N.E."/>
            <person name="Vos R."/>
            <person name="Hasami M.H."/>
            <person name="Devisetty U.K."/>
            <person name="Aguiy J.C."/>
        </authorList>
    </citation>
    <scope>NUCLEOTIDE SEQUENCE [LARGE SCALE GENOMIC DNA]</scope>
    <source>
        <strain evidence="2">JCA_2017</strain>
    </source>
</reference>
<protein>
    <submittedName>
        <fullName evidence="2">Pro-Pol polyprotein</fullName>
    </submittedName>
</protein>
<dbReference type="SUPFAM" id="SSF53098">
    <property type="entry name" value="Ribonuclease H-like"/>
    <property type="match status" value="1"/>
</dbReference>
<dbReference type="InterPro" id="IPR041588">
    <property type="entry name" value="Integrase_H2C2"/>
</dbReference>
<keyword evidence="3" id="KW-1185">Reference proteome</keyword>
<feature type="domain" description="Integrase catalytic" evidence="1">
    <location>
        <begin position="185"/>
        <end position="347"/>
    </location>
</feature>
<evidence type="ECO:0000259" key="1">
    <source>
        <dbReference type="PROSITE" id="PS50994"/>
    </source>
</evidence>
<dbReference type="EMBL" id="QJKJ01017701">
    <property type="protein sequence ID" value="RDX58231.1"/>
    <property type="molecule type" value="Genomic_DNA"/>
</dbReference>
<dbReference type="PANTHER" id="PTHR48475:SF2">
    <property type="entry name" value="RIBONUCLEASE H"/>
    <property type="match status" value="1"/>
</dbReference>
<dbReference type="Pfam" id="PF17921">
    <property type="entry name" value="Integrase_H2C2"/>
    <property type="match status" value="1"/>
</dbReference>
<dbReference type="PANTHER" id="PTHR48475">
    <property type="entry name" value="RIBONUCLEASE H"/>
    <property type="match status" value="1"/>
</dbReference>
<organism evidence="2 3">
    <name type="scientific">Mucuna pruriens</name>
    <name type="common">Velvet bean</name>
    <name type="synonym">Dolichos pruriens</name>
    <dbReference type="NCBI Taxonomy" id="157652"/>
    <lineage>
        <taxon>Eukaryota</taxon>
        <taxon>Viridiplantae</taxon>
        <taxon>Streptophyta</taxon>
        <taxon>Embryophyta</taxon>
        <taxon>Tracheophyta</taxon>
        <taxon>Spermatophyta</taxon>
        <taxon>Magnoliopsida</taxon>
        <taxon>eudicotyledons</taxon>
        <taxon>Gunneridae</taxon>
        <taxon>Pentapetalae</taxon>
        <taxon>rosids</taxon>
        <taxon>fabids</taxon>
        <taxon>Fabales</taxon>
        <taxon>Fabaceae</taxon>
        <taxon>Papilionoideae</taxon>
        <taxon>50 kb inversion clade</taxon>
        <taxon>NPAAA clade</taxon>
        <taxon>indigoferoid/millettioid clade</taxon>
        <taxon>Phaseoleae</taxon>
        <taxon>Mucuna</taxon>
    </lineage>
</organism>